<dbReference type="GO" id="GO:0003700">
    <property type="term" value="F:DNA-binding transcription factor activity"/>
    <property type="evidence" value="ECO:0007669"/>
    <property type="project" value="InterPro"/>
</dbReference>
<evidence type="ECO:0000256" key="1">
    <source>
        <dbReference type="ARBA" id="ARBA00009437"/>
    </source>
</evidence>
<comment type="caution">
    <text evidence="6">The sequence shown here is derived from an EMBL/GenBank/DDBJ whole genome shotgun (WGS) entry which is preliminary data.</text>
</comment>
<dbReference type="GO" id="GO:0003677">
    <property type="term" value="F:DNA binding"/>
    <property type="evidence" value="ECO:0007669"/>
    <property type="project" value="UniProtKB-KW"/>
</dbReference>
<dbReference type="AlphaFoldDB" id="A0A168N1P7"/>
<reference evidence="6 7" key="1">
    <citation type="submission" date="2016-03" db="EMBL/GenBank/DDBJ databases">
        <title>Draft genome sequence of Paenibacillus glacialis DSM 22343.</title>
        <authorList>
            <person name="Shin S.-K."/>
            <person name="Yi H."/>
        </authorList>
    </citation>
    <scope>NUCLEOTIDE SEQUENCE [LARGE SCALE GENOMIC DNA]</scope>
    <source>
        <strain evidence="6 7">DSM 22343</strain>
    </source>
</reference>
<name>A0A168N1P7_9BACL</name>
<proteinExistence type="inferred from homology"/>
<keyword evidence="4" id="KW-0804">Transcription</keyword>
<dbReference type="RefSeq" id="WP_068528633.1">
    <property type="nucleotide sequence ID" value="NZ_LVJH01000003.1"/>
</dbReference>
<dbReference type="Gene3D" id="3.40.190.290">
    <property type="match status" value="1"/>
</dbReference>
<evidence type="ECO:0000259" key="5">
    <source>
        <dbReference type="PROSITE" id="PS50931"/>
    </source>
</evidence>
<dbReference type="Pfam" id="PF00126">
    <property type="entry name" value="HTH_1"/>
    <property type="match status" value="1"/>
</dbReference>
<dbReference type="Proteomes" id="UP000076967">
    <property type="component" value="Unassembled WGS sequence"/>
</dbReference>
<keyword evidence="3" id="KW-0238">DNA-binding</keyword>
<dbReference type="EMBL" id="LVJH01000003">
    <property type="protein sequence ID" value="OAB45293.1"/>
    <property type="molecule type" value="Genomic_DNA"/>
</dbReference>
<organism evidence="6 7">
    <name type="scientific">Paenibacillus glacialis</name>
    <dbReference type="NCBI Taxonomy" id="494026"/>
    <lineage>
        <taxon>Bacteria</taxon>
        <taxon>Bacillati</taxon>
        <taxon>Bacillota</taxon>
        <taxon>Bacilli</taxon>
        <taxon>Bacillales</taxon>
        <taxon>Paenibacillaceae</taxon>
        <taxon>Paenibacillus</taxon>
    </lineage>
</organism>
<dbReference type="InterPro" id="IPR050950">
    <property type="entry name" value="HTH-type_LysR_regulators"/>
</dbReference>
<keyword evidence="2" id="KW-0805">Transcription regulation</keyword>
<sequence>MNLEQCENIVEVAKIGSLTKAAQNRHITLSAISQSITLLEAELGVTLFTRSRGLRAVPTAEGQAIIVKANEVLMKVNELKTEAQIFSNTLSGHLRIATIPGPMHLLVKVISGFKEDFPNVKIEIFEKGPKEILDNVLHKEMDIGLMVWPEGMPEKHQGFMFEGLMEGEIVVGVHPNSPLALYTVITHEQLVGQTLVLYDDHYILDYVKRYLSNDGPVNILFVSNNTRAIENAVAEGLAITIGLDYSFSKTSEVMHSVMKTIELRYPDSHTKHFGSVVPAGKHASQIARRFINRLKYEFEQIK</sequence>
<keyword evidence="7" id="KW-1185">Reference proteome</keyword>
<gene>
    <name evidence="6" type="ORF">PGLA_03300</name>
</gene>
<evidence type="ECO:0000313" key="6">
    <source>
        <dbReference type="EMBL" id="OAB45293.1"/>
    </source>
</evidence>
<dbReference type="InterPro" id="IPR036388">
    <property type="entry name" value="WH-like_DNA-bd_sf"/>
</dbReference>
<protein>
    <submittedName>
        <fullName evidence="6">LysR family transcriptional regulator</fullName>
    </submittedName>
</protein>
<dbReference type="STRING" id="494026.PGLA_03300"/>
<dbReference type="PROSITE" id="PS50931">
    <property type="entry name" value="HTH_LYSR"/>
    <property type="match status" value="1"/>
</dbReference>
<comment type="similarity">
    <text evidence="1">Belongs to the LysR transcriptional regulatory family.</text>
</comment>
<feature type="domain" description="HTH lysR-type" evidence="5">
    <location>
        <begin position="1"/>
        <end position="59"/>
    </location>
</feature>
<evidence type="ECO:0000256" key="3">
    <source>
        <dbReference type="ARBA" id="ARBA00023125"/>
    </source>
</evidence>
<dbReference type="OrthoDB" id="9803735at2"/>
<dbReference type="SUPFAM" id="SSF46785">
    <property type="entry name" value="Winged helix' DNA-binding domain"/>
    <property type="match status" value="1"/>
</dbReference>
<dbReference type="PANTHER" id="PTHR30419:SF28">
    <property type="entry name" value="HTH-TYPE TRANSCRIPTIONAL REGULATOR BSDA"/>
    <property type="match status" value="1"/>
</dbReference>
<dbReference type="CDD" id="cd05466">
    <property type="entry name" value="PBP2_LTTR_substrate"/>
    <property type="match status" value="1"/>
</dbReference>
<dbReference type="PANTHER" id="PTHR30419">
    <property type="entry name" value="HTH-TYPE TRANSCRIPTIONAL REGULATOR YBHD"/>
    <property type="match status" value="1"/>
</dbReference>
<evidence type="ECO:0000256" key="4">
    <source>
        <dbReference type="ARBA" id="ARBA00023163"/>
    </source>
</evidence>
<dbReference type="InterPro" id="IPR000847">
    <property type="entry name" value="LysR_HTH_N"/>
</dbReference>
<evidence type="ECO:0000256" key="2">
    <source>
        <dbReference type="ARBA" id="ARBA00023015"/>
    </source>
</evidence>
<dbReference type="GO" id="GO:0005829">
    <property type="term" value="C:cytosol"/>
    <property type="evidence" value="ECO:0007669"/>
    <property type="project" value="TreeGrafter"/>
</dbReference>
<dbReference type="Pfam" id="PF03466">
    <property type="entry name" value="LysR_substrate"/>
    <property type="match status" value="1"/>
</dbReference>
<dbReference type="InterPro" id="IPR036390">
    <property type="entry name" value="WH_DNA-bd_sf"/>
</dbReference>
<evidence type="ECO:0000313" key="7">
    <source>
        <dbReference type="Proteomes" id="UP000076967"/>
    </source>
</evidence>
<accession>A0A168N1P7</accession>
<dbReference type="InterPro" id="IPR005119">
    <property type="entry name" value="LysR_subst-bd"/>
</dbReference>
<dbReference type="SUPFAM" id="SSF53850">
    <property type="entry name" value="Periplasmic binding protein-like II"/>
    <property type="match status" value="1"/>
</dbReference>
<dbReference type="Gene3D" id="1.10.10.10">
    <property type="entry name" value="Winged helix-like DNA-binding domain superfamily/Winged helix DNA-binding domain"/>
    <property type="match status" value="1"/>
</dbReference>